<dbReference type="InterPro" id="IPR045055">
    <property type="entry name" value="DNA2/NAM7-like"/>
</dbReference>
<name>A0ABV9MUZ1_9ENTE</name>
<dbReference type="RefSeq" id="WP_204654132.1">
    <property type="nucleotide sequence ID" value="NZ_JAFBFD010000020.1"/>
</dbReference>
<dbReference type="CDD" id="cd18808">
    <property type="entry name" value="SF1_C_Upf1"/>
    <property type="match status" value="1"/>
</dbReference>
<dbReference type="EMBL" id="JBHSGS010000018">
    <property type="protein sequence ID" value="MFC4718854.1"/>
    <property type="molecule type" value="Genomic_DNA"/>
</dbReference>
<keyword evidence="2" id="KW-0067">ATP-binding</keyword>
<dbReference type="SUPFAM" id="SSF52540">
    <property type="entry name" value="P-loop containing nucleoside triphosphate hydrolases"/>
    <property type="match status" value="1"/>
</dbReference>
<feature type="domain" description="DNA2/NAM7 helicase-like C-terminal" evidence="1">
    <location>
        <begin position="9"/>
        <end position="201"/>
    </location>
</feature>
<evidence type="ECO:0000259" key="1">
    <source>
        <dbReference type="Pfam" id="PF13087"/>
    </source>
</evidence>
<sequence length="232" mass="27090">MAKDIQQALEESLFKDLYEKLSTKLKVTLDVQFRMNPVISKLINNLYYQNITIEDYFTDKDYVLSPILKSVTWIDTNNSPNKSESKEENSFKNYEELNQINKQLDRINDYLKTKKRKKSVGIISGYDAQKNLLLDKVNRDYEFLDIEIDNVDAFQGSEKDIIIYSIVRSNDSSSLGFLKDERRLNVSLSRAKEHLIIIGDSEVSEYYPLENNPFTRLLKYIIDNPLDCALLM</sequence>
<protein>
    <submittedName>
        <fullName evidence="2">ATP-binding protein</fullName>
    </submittedName>
</protein>
<dbReference type="InterPro" id="IPR027417">
    <property type="entry name" value="P-loop_NTPase"/>
</dbReference>
<keyword evidence="3" id="KW-1185">Reference proteome</keyword>
<organism evidence="2 3">
    <name type="scientific">Enterococcus lemanii</name>
    <dbReference type="NCBI Taxonomy" id="1159752"/>
    <lineage>
        <taxon>Bacteria</taxon>
        <taxon>Bacillati</taxon>
        <taxon>Bacillota</taxon>
        <taxon>Bacilli</taxon>
        <taxon>Lactobacillales</taxon>
        <taxon>Enterococcaceae</taxon>
        <taxon>Enterococcus</taxon>
    </lineage>
</organism>
<accession>A0ABV9MUZ1</accession>
<proteinExistence type="predicted"/>
<comment type="caution">
    <text evidence="2">The sequence shown here is derived from an EMBL/GenBank/DDBJ whole genome shotgun (WGS) entry which is preliminary data.</text>
</comment>
<dbReference type="InterPro" id="IPR041679">
    <property type="entry name" value="DNA2/NAM7-like_C"/>
</dbReference>
<dbReference type="InterPro" id="IPR047187">
    <property type="entry name" value="SF1_C_Upf1"/>
</dbReference>
<dbReference type="GO" id="GO:0005524">
    <property type="term" value="F:ATP binding"/>
    <property type="evidence" value="ECO:0007669"/>
    <property type="project" value="UniProtKB-KW"/>
</dbReference>
<dbReference type="PANTHER" id="PTHR10887:SF495">
    <property type="entry name" value="HELICASE SENATAXIN ISOFORM X1-RELATED"/>
    <property type="match status" value="1"/>
</dbReference>
<dbReference type="PANTHER" id="PTHR10887">
    <property type="entry name" value="DNA2/NAM7 HELICASE FAMILY"/>
    <property type="match status" value="1"/>
</dbReference>
<evidence type="ECO:0000313" key="3">
    <source>
        <dbReference type="Proteomes" id="UP001595969"/>
    </source>
</evidence>
<gene>
    <name evidence="2" type="ORF">ACFO5I_03730</name>
</gene>
<evidence type="ECO:0000313" key="2">
    <source>
        <dbReference type="EMBL" id="MFC4718854.1"/>
    </source>
</evidence>
<dbReference type="Gene3D" id="3.40.50.300">
    <property type="entry name" value="P-loop containing nucleotide triphosphate hydrolases"/>
    <property type="match status" value="1"/>
</dbReference>
<dbReference type="Proteomes" id="UP001595969">
    <property type="component" value="Unassembled WGS sequence"/>
</dbReference>
<keyword evidence="2" id="KW-0547">Nucleotide-binding</keyword>
<dbReference type="Pfam" id="PF13087">
    <property type="entry name" value="AAA_12"/>
    <property type="match status" value="1"/>
</dbReference>
<reference evidence="3" key="1">
    <citation type="journal article" date="2019" name="Int. J. Syst. Evol. Microbiol.">
        <title>The Global Catalogue of Microorganisms (GCM) 10K type strain sequencing project: providing services to taxonomists for standard genome sequencing and annotation.</title>
        <authorList>
            <consortium name="The Broad Institute Genomics Platform"/>
            <consortium name="The Broad Institute Genome Sequencing Center for Infectious Disease"/>
            <person name="Wu L."/>
            <person name="Ma J."/>
        </authorList>
    </citation>
    <scope>NUCLEOTIDE SEQUENCE [LARGE SCALE GENOMIC DNA]</scope>
    <source>
        <strain evidence="3">CGMCC 1.19032</strain>
    </source>
</reference>